<comment type="caution">
    <text evidence="1">The sequence shown here is derived from an EMBL/GenBank/DDBJ whole genome shotgun (WGS) entry which is preliminary data.</text>
</comment>
<name>A0A2P6NWR8_9EUKA</name>
<gene>
    <name evidence="1" type="ORF">PROFUN_03315</name>
</gene>
<evidence type="ECO:0000313" key="2">
    <source>
        <dbReference type="Proteomes" id="UP000241769"/>
    </source>
</evidence>
<organism evidence="1 2">
    <name type="scientific">Planoprotostelium fungivorum</name>
    <dbReference type="NCBI Taxonomy" id="1890364"/>
    <lineage>
        <taxon>Eukaryota</taxon>
        <taxon>Amoebozoa</taxon>
        <taxon>Evosea</taxon>
        <taxon>Variosea</taxon>
        <taxon>Cavosteliida</taxon>
        <taxon>Cavosteliaceae</taxon>
        <taxon>Planoprotostelium</taxon>
    </lineage>
</organism>
<evidence type="ECO:0000313" key="1">
    <source>
        <dbReference type="EMBL" id="PRP88401.1"/>
    </source>
</evidence>
<protein>
    <submittedName>
        <fullName evidence="1">Uncharacterized protein</fullName>
    </submittedName>
</protein>
<reference evidence="1 2" key="1">
    <citation type="journal article" date="2018" name="Genome Biol. Evol.">
        <title>Multiple Roots of Fruiting Body Formation in Amoebozoa.</title>
        <authorList>
            <person name="Hillmann F."/>
            <person name="Forbes G."/>
            <person name="Novohradska S."/>
            <person name="Ferling I."/>
            <person name="Riege K."/>
            <person name="Groth M."/>
            <person name="Westermann M."/>
            <person name="Marz M."/>
            <person name="Spaller T."/>
            <person name="Winckler T."/>
            <person name="Schaap P."/>
            <person name="Glockner G."/>
        </authorList>
    </citation>
    <scope>NUCLEOTIDE SEQUENCE [LARGE SCALE GENOMIC DNA]</scope>
    <source>
        <strain evidence="1 2">Jena</strain>
    </source>
</reference>
<accession>A0A2P6NWR8</accession>
<dbReference type="AlphaFoldDB" id="A0A2P6NWR8"/>
<proteinExistence type="predicted"/>
<dbReference type="Proteomes" id="UP000241769">
    <property type="component" value="Unassembled WGS sequence"/>
</dbReference>
<dbReference type="EMBL" id="MDYQ01000011">
    <property type="protein sequence ID" value="PRP88401.1"/>
    <property type="molecule type" value="Genomic_DNA"/>
</dbReference>
<dbReference type="InParanoid" id="A0A2P6NWR8"/>
<sequence length="66" mass="7859">MWAQLDYAPVGMISEDRDSHHWKCSKNSIVWGVNCRYFCTFTFLLLKLTPRHVPSRAQEQEFWALL</sequence>
<keyword evidence="2" id="KW-1185">Reference proteome</keyword>